<dbReference type="InterPro" id="IPR006311">
    <property type="entry name" value="TAT_signal"/>
</dbReference>
<dbReference type="InterPro" id="IPR006059">
    <property type="entry name" value="SBP"/>
</dbReference>
<evidence type="ECO:0000313" key="8">
    <source>
        <dbReference type="Proteomes" id="UP001143480"/>
    </source>
</evidence>
<evidence type="ECO:0000256" key="2">
    <source>
        <dbReference type="ARBA" id="ARBA00008520"/>
    </source>
</evidence>
<dbReference type="EMBL" id="BSFP01000075">
    <property type="protein sequence ID" value="GLL06635.1"/>
    <property type="molecule type" value="Genomic_DNA"/>
</dbReference>
<evidence type="ECO:0000256" key="4">
    <source>
        <dbReference type="ARBA" id="ARBA00022729"/>
    </source>
</evidence>
<accession>A0A9W6KUH1</accession>
<dbReference type="GO" id="GO:0030313">
    <property type="term" value="C:cell envelope"/>
    <property type="evidence" value="ECO:0007669"/>
    <property type="project" value="UniProtKB-SubCell"/>
</dbReference>
<keyword evidence="8" id="KW-1185">Reference proteome</keyword>
<keyword evidence="4" id="KW-0732">Signal</keyword>
<comment type="function">
    <text evidence="5">Part of a binding-protein-dependent transport system for a sugar.</text>
</comment>
<gene>
    <name evidence="7" type="ORF">GCM10017581_083850</name>
</gene>
<comment type="caution">
    <text evidence="7">The sequence shown here is derived from an EMBL/GenBank/DDBJ whole genome shotgun (WGS) entry which is preliminary data.</text>
</comment>
<dbReference type="Gene3D" id="3.40.190.10">
    <property type="entry name" value="Periplasmic binding protein-like II"/>
    <property type="match status" value="2"/>
</dbReference>
<reference evidence="7" key="2">
    <citation type="submission" date="2023-01" db="EMBL/GenBank/DDBJ databases">
        <authorList>
            <person name="Sun Q."/>
            <person name="Evtushenko L."/>
        </authorList>
    </citation>
    <scope>NUCLEOTIDE SEQUENCE</scope>
    <source>
        <strain evidence="7">VKM Ac-1321</strain>
    </source>
</reference>
<keyword evidence="3" id="KW-0813">Transport</keyword>
<dbReference type="AlphaFoldDB" id="A0A9W6KUH1"/>
<evidence type="ECO:0000256" key="1">
    <source>
        <dbReference type="ARBA" id="ARBA00004196"/>
    </source>
</evidence>
<organism evidence="7 8">
    <name type="scientific">Dactylosporangium matsuzakiense</name>
    <dbReference type="NCBI Taxonomy" id="53360"/>
    <lineage>
        <taxon>Bacteria</taxon>
        <taxon>Bacillati</taxon>
        <taxon>Actinomycetota</taxon>
        <taxon>Actinomycetes</taxon>
        <taxon>Micromonosporales</taxon>
        <taxon>Micromonosporaceae</taxon>
        <taxon>Dactylosporangium</taxon>
    </lineage>
</organism>
<comment type="subcellular location">
    <subcellularLocation>
        <location evidence="1">Cell envelope</location>
    </subcellularLocation>
</comment>
<evidence type="ECO:0000256" key="6">
    <source>
        <dbReference type="ARBA" id="ARBA00049753"/>
    </source>
</evidence>
<dbReference type="InterPro" id="IPR050490">
    <property type="entry name" value="Bact_solute-bd_prot1"/>
</dbReference>
<name>A0A9W6KUH1_9ACTN</name>
<dbReference type="Proteomes" id="UP001143480">
    <property type="component" value="Unassembled WGS sequence"/>
</dbReference>
<evidence type="ECO:0000256" key="3">
    <source>
        <dbReference type="ARBA" id="ARBA00022448"/>
    </source>
</evidence>
<dbReference type="RefSeq" id="WP_261963356.1">
    <property type="nucleotide sequence ID" value="NZ_BAAAXA010000003.1"/>
</dbReference>
<dbReference type="PROSITE" id="PS51318">
    <property type="entry name" value="TAT"/>
    <property type="match status" value="1"/>
</dbReference>
<sequence length="419" mass="44032">MGVSRRGLLAAGFAALALPGCGGGAAPQAEPDRKVEVFSWWAGPGEKEGLEALVADFAKHNPGIAFDNAAVAGGAGTIARTVLATRLQNDDPPDSYQAHAGRELTEDIRAGYVEDLRDLYEEQGWLDKLPGGLVQAITVNGAIHCVPVNIHRSNLLWYRPQTLASLGLTPPATWADFLAQADAIAKRGLTPLSIGPGWTQKHLLENVLLGVLGAQTYAGLWTGGTDWSSAPVLAALQVFTDVLARSDVATPAGDWQPALDRVVTGSAAYNLMGDWADAYLRTKGLVFTEGYGVVASPGTDRVYNFLSDSFTLPRGAPHPGAARKWLVECGSVDGQDAFNPQKGSVPARTDADRAKYTGYLAAAVAEWADAGTRVVGSLTHGVVADTAWNAKIDTALSTFVQDRDAAAFARAVAAGRTVS</sequence>
<proteinExistence type="inferred from homology"/>
<dbReference type="SUPFAM" id="SSF53850">
    <property type="entry name" value="Periplasmic binding protein-like II"/>
    <property type="match status" value="1"/>
</dbReference>
<evidence type="ECO:0000313" key="7">
    <source>
        <dbReference type="EMBL" id="GLL06635.1"/>
    </source>
</evidence>
<dbReference type="PANTHER" id="PTHR43649">
    <property type="entry name" value="ARABINOSE-BINDING PROTEIN-RELATED"/>
    <property type="match status" value="1"/>
</dbReference>
<dbReference type="PANTHER" id="PTHR43649:SF28">
    <property type="entry name" value="BINDING PROTEIN COMPONENT OF ABC SUGAR TRANSPORTER-RELATED"/>
    <property type="match status" value="1"/>
</dbReference>
<evidence type="ECO:0000256" key="5">
    <source>
        <dbReference type="ARBA" id="ARBA00049629"/>
    </source>
</evidence>
<protein>
    <recommendedName>
        <fullName evidence="6">Probable sugar-binding periplasmic protein</fullName>
    </recommendedName>
</protein>
<comment type="similarity">
    <text evidence="2">Belongs to the bacterial solute-binding protein 1 family.</text>
</comment>
<dbReference type="Pfam" id="PF01547">
    <property type="entry name" value="SBP_bac_1"/>
    <property type="match status" value="1"/>
</dbReference>
<reference evidence="7" key="1">
    <citation type="journal article" date="2014" name="Int. J. Syst. Evol. Microbiol.">
        <title>Complete genome sequence of Corynebacterium casei LMG S-19264T (=DSM 44701T), isolated from a smear-ripened cheese.</title>
        <authorList>
            <consortium name="US DOE Joint Genome Institute (JGI-PGF)"/>
            <person name="Walter F."/>
            <person name="Albersmeier A."/>
            <person name="Kalinowski J."/>
            <person name="Ruckert C."/>
        </authorList>
    </citation>
    <scope>NUCLEOTIDE SEQUENCE</scope>
    <source>
        <strain evidence="7">VKM Ac-1321</strain>
    </source>
</reference>